<feature type="region of interest" description="Disordered" evidence="1">
    <location>
        <begin position="1"/>
        <end position="36"/>
    </location>
</feature>
<gene>
    <name evidence="2" type="ORF">AMSG_07534</name>
</gene>
<feature type="compositionally biased region" description="Basic residues" evidence="1">
    <location>
        <begin position="9"/>
        <end position="20"/>
    </location>
</feature>
<proteinExistence type="predicted"/>
<accession>A0A0L0DHP4</accession>
<dbReference type="GeneID" id="25566430"/>
<dbReference type="RefSeq" id="XP_013756016.1">
    <property type="nucleotide sequence ID" value="XM_013900562.1"/>
</dbReference>
<evidence type="ECO:0000313" key="3">
    <source>
        <dbReference type="Proteomes" id="UP000054408"/>
    </source>
</evidence>
<dbReference type="Proteomes" id="UP000054408">
    <property type="component" value="Unassembled WGS sequence"/>
</dbReference>
<evidence type="ECO:0000256" key="1">
    <source>
        <dbReference type="SAM" id="MobiDB-lite"/>
    </source>
</evidence>
<name>A0A0L0DHP4_THETB</name>
<organism evidence="2 3">
    <name type="scientific">Thecamonas trahens ATCC 50062</name>
    <dbReference type="NCBI Taxonomy" id="461836"/>
    <lineage>
        <taxon>Eukaryota</taxon>
        <taxon>Apusozoa</taxon>
        <taxon>Apusomonadida</taxon>
        <taxon>Apusomonadidae</taxon>
        <taxon>Thecamonas</taxon>
    </lineage>
</organism>
<sequence>MSGTPSANRRTRSLKGRRRVATPTSNRQAVKFLTQRAKEREARREAKLAQLDHEQRELDFQYVQKVKEANDMLLTLAPTKQYRVFKAHARAELRIHLYQKDDLLKDLSIDRFRREYKRLLVEIERRESQARMGLSARSRAETAKQRRQATRQEMQSVLLDTTRLIGRLRDQLEELESKGGSFSPYIERR</sequence>
<keyword evidence="3" id="KW-1185">Reference proteome</keyword>
<dbReference type="EMBL" id="GL349468">
    <property type="protein sequence ID" value="KNC51621.1"/>
    <property type="molecule type" value="Genomic_DNA"/>
</dbReference>
<reference evidence="2 3" key="1">
    <citation type="submission" date="2010-05" db="EMBL/GenBank/DDBJ databases">
        <title>The Genome Sequence of Thecamonas trahens ATCC 50062.</title>
        <authorList>
            <consortium name="The Broad Institute Genome Sequencing Platform"/>
            <person name="Russ C."/>
            <person name="Cuomo C."/>
            <person name="Shea T."/>
            <person name="Young S.K."/>
            <person name="Zeng Q."/>
            <person name="Koehrsen M."/>
            <person name="Haas B."/>
            <person name="Borodovsky M."/>
            <person name="Guigo R."/>
            <person name="Alvarado L."/>
            <person name="Berlin A."/>
            <person name="Bochicchio J."/>
            <person name="Borenstein D."/>
            <person name="Chapman S."/>
            <person name="Chen Z."/>
            <person name="Freedman E."/>
            <person name="Gellesch M."/>
            <person name="Goldberg J."/>
            <person name="Griggs A."/>
            <person name="Gujja S."/>
            <person name="Heilman E."/>
            <person name="Heiman D."/>
            <person name="Hepburn T."/>
            <person name="Howarth C."/>
            <person name="Jen D."/>
            <person name="Larson L."/>
            <person name="Mehta T."/>
            <person name="Park D."/>
            <person name="Pearson M."/>
            <person name="Roberts A."/>
            <person name="Saif S."/>
            <person name="Shenoy N."/>
            <person name="Sisk P."/>
            <person name="Stolte C."/>
            <person name="Sykes S."/>
            <person name="Thomson T."/>
            <person name="Walk T."/>
            <person name="White J."/>
            <person name="Yandava C."/>
            <person name="Burger G."/>
            <person name="Gray M.W."/>
            <person name="Holland P.W.H."/>
            <person name="King N."/>
            <person name="Lang F.B.F."/>
            <person name="Roger A.J."/>
            <person name="Ruiz-Trillo I."/>
            <person name="Lander E."/>
            <person name="Nusbaum C."/>
        </authorList>
    </citation>
    <scope>NUCLEOTIDE SEQUENCE [LARGE SCALE GENOMIC DNA]</scope>
    <source>
        <strain evidence="2 3">ATCC 50062</strain>
    </source>
</reference>
<dbReference type="AlphaFoldDB" id="A0A0L0DHP4"/>
<evidence type="ECO:0000313" key="2">
    <source>
        <dbReference type="EMBL" id="KNC51621.1"/>
    </source>
</evidence>
<protein>
    <submittedName>
        <fullName evidence="2">Uncharacterized protein</fullName>
    </submittedName>
</protein>
<feature type="region of interest" description="Disordered" evidence="1">
    <location>
        <begin position="133"/>
        <end position="152"/>
    </location>
</feature>